<evidence type="ECO:0000256" key="3">
    <source>
        <dbReference type="ARBA" id="ARBA00022617"/>
    </source>
</evidence>
<feature type="transmembrane region" description="Helical" evidence="9">
    <location>
        <begin position="12"/>
        <end position="31"/>
    </location>
</feature>
<keyword evidence="5" id="KW-0560">Oxidoreductase</keyword>
<proteinExistence type="inferred from homology"/>
<dbReference type="GO" id="GO:0005506">
    <property type="term" value="F:iron ion binding"/>
    <property type="evidence" value="ECO:0007669"/>
    <property type="project" value="InterPro"/>
</dbReference>
<protein>
    <recommendedName>
        <fullName evidence="12">Cytochrome P450</fullName>
    </recommendedName>
</protein>
<comment type="caution">
    <text evidence="10">The sequence shown here is derived from an EMBL/GenBank/DDBJ whole genome shotgun (WGS) entry which is preliminary data.</text>
</comment>
<dbReference type="PRINTS" id="PR00385">
    <property type="entry name" value="P450"/>
</dbReference>
<keyword evidence="7" id="KW-0503">Monooxygenase</keyword>
<comment type="cofactor">
    <cofactor evidence="1 8">
        <name>heme</name>
        <dbReference type="ChEBI" id="CHEBI:30413"/>
    </cofactor>
</comment>
<dbReference type="InterPro" id="IPR036396">
    <property type="entry name" value="Cyt_P450_sf"/>
</dbReference>
<dbReference type="Gene3D" id="1.10.630.10">
    <property type="entry name" value="Cytochrome P450"/>
    <property type="match status" value="1"/>
</dbReference>
<dbReference type="CDD" id="cd11061">
    <property type="entry name" value="CYP67-like"/>
    <property type="match status" value="1"/>
</dbReference>
<evidence type="ECO:0000313" key="10">
    <source>
        <dbReference type="EMBL" id="KAA8910943.1"/>
    </source>
</evidence>
<evidence type="ECO:0000256" key="9">
    <source>
        <dbReference type="SAM" id="Phobius"/>
    </source>
</evidence>
<dbReference type="PANTHER" id="PTHR24305:SF29">
    <property type="entry name" value="BENZOATE-PARA-HYDROXYLASE"/>
    <property type="match status" value="1"/>
</dbReference>
<dbReference type="AlphaFoldDB" id="A0A642V1K2"/>
<evidence type="ECO:0000256" key="8">
    <source>
        <dbReference type="PIRSR" id="PIRSR602401-1"/>
    </source>
</evidence>
<dbReference type="Proteomes" id="UP000761534">
    <property type="component" value="Unassembled WGS sequence"/>
</dbReference>
<dbReference type="PRINTS" id="PR00463">
    <property type="entry name" value="EP450I"/>
</dbReference>
<evidence type="ECO:0008006" key="12">
    <source>
        <dbReference type="Google" id="ProtNLM"/>
    </source>
</evidence>
<feature type="binding site" description="axial binding residue" evidence="8">
    <location>
        <position position="445"/>
    </location>
    <ligand>
        <name>heme</name>
        <dbReference type="ChEBI" id="CHEBI:30413"/>
    </ligand>
    <ligandPart>
        <name>Fe</name>
        <dbReference type="ChEBI" id="CHEBI:18248"/>
    </ligandPart>
</feature>
<dbReference type="GO" id="GO:0016705">
    <property type="term" value="F:oxidoreductase activity, acting on paired donors, with incorporation or reduction of molecular oxygen"/>
    <property type="evidence" value="ECO:0007669"/>
    <property type="project" value="InterPro"/>
</dbReference>
<keyword evidence="9" id="KW-0472">Membrane</keyword>
<keyword evidence="9" id="KW-0812">Transmembrane</keyword>
<keyword evidence="9" id="KW-1133">Transmembrane helix</keyword>
<dbReference type="InterPro" id="IPR050121">
    <property type="entry name" value="Cytochrome_P450_monoxygenase"/>
</dbReference>
<comment type="similarity">
    <text evidence="2">Belongs to the cytochrome P450 family.</text>
</comment>
<reference evidence="10" key="1">
    <citation type="journal article" date="2019" name="G3 (Bethesda)">
        <title>Genome Assemblies of Two Rare Opportunistic Yeast Pathogens: Diutina rugosa (syn. Candida rugosa) and Trichomonascus ciferrii (syn. Candida ciferrii).</title>
        <authorList>
            <person name="Mixao V."/>
            <person name="Saus E."/>
            <person name="Hansen A.P."/>
            <person name="Lass-Florl C."/>
            <person name="Gabaldon T."/>
        </authorList>
    </citation>
    <scope>NUCLEOTIDE SEQUENCE</scope>
    <source>
        <strain evidence="10">CBS 4856</strain>
    </source>
</reference>
<evidence type="ECO:0000256" key="7">
    <source>
        <dbReference type="ARBA" id="ARBA00023033"/>
    </source>
</evidence>
<dbReference type="OrthoDB" id="1470350at2759"/>
<evidence type="ECO:0000256" key="1">
    <source>
        <dbReference type="ARBA" id="ARBA00001971"/>
    </source>
</evidence>
<dbReference type="SUPFAM" id="SSF48264">
    <property type="entry name" value="Cytochrome P450"/>
    <property type="match status" value="1"/>
</dbReference>
<evidence type="ECO:0000256" key="2">
    <source>
        <dbReference type="ARBA" id="ARBA00010617"/>
    </source>
</evidence>
<evidence type="ECO:0000313" key="11">
    <source>
        <dbReference type="Proteomes" id="UP000761534"/>
    </source>
</evidence>
<keyword evidence="11" id="KW-1185">Reference proteome</keyword>
<evidence type="ECO:0000256" key="4">
    <source>
        <dbReference type="ARBA" id="ARBA00022723"/>
    </source>
</evidence>
<evidence type="ECO:0000256" key="5">
    <source>
        <dbReference type="ARBA" id="ARBA00023002"/>
    </source>
</evidence>
<dbReference type="EMBL" id="SWFS01000296">
    <property type="protein sequence ID" value="KAA8910943.1"/>
    <property type="molecule type" value="Genomic_DNA"/>
</dbReference>
<gene>
    <name evidence="10" type="ORF">TRICI_003954</name>
</gene>
<organism evidence="10 11">
    <name type="scientific">Trichomonascus ciferrii</name>
    <dbReference type="NCBI Taxonomy" id="44093"/>
    <lineage>
        <taxon>Eukaryota</taxon>
        <taxon>Fungi</taxon>
        <taxon>Dikarya</taxon>
        <taxon>Ascomycota</taxon>
        <taxon>Saccharomycotina</taxon>
        <taxon>Dipodascomycetes</taxon>
        <taxon>Dipodascales</taxon>
        <taxon>Trichomonascaceae</taxon>
        <taxon>Trichomonascus</taxon>
        <taxon>Trichomonascus ciferrii complex</taxon>
    </lineage>
</organism>
<evidence type="ECO:0000256" key="6">
    <source>
        <dbReference type="ARBA" id="ARBA00023004"/>
    </source>
</evidence>
<dbReference type="GO" id="GO:0020037">
    <property type="term" value="F:heme binding"/>
    <property type="evidence" value="ECO:0007669"/>
    <property type="project" value="InterPro"/>
</dbReference>
<dbReference type="InterPro" id="IPR002401">
    <property type="entry name" value="Cyt_P450_E_grp-I"/>
</dbReference>
<dbReference type="Pfam" id="PF00067">
    <property type="entry name" value="p450"/>
    <property type="match status" value="1"/>
</dbReference>
<accession>A0A642V1K2</accession>
<dbReference type="PANTHER" id="PTHR24305">
    <property type="entry name" value="CYTOCHROME P450"/>
    <property type="match status" value="1"/>
</dbReference>
<sequence>MIGRNMFESLILWLIGVIGVAIVWLVSAYYLDPYEIRQLPTISFWASFTNLWLGYHNLRHDRFQKIDEAHRKKGHVVRIGPSSVSISDPNAIRDMHGHGTKIIKGEFYDIANPSIHQSMAETRSNYLHHRKRKLLAHVFSAAQVQEVMEPIVQAKTQLLIDAMDMRQGSVCNMKLWFDYFAYDVISDVLFSDSYDFLRKGDDICIAETFDGKKYQVHAGYSFQHGATFTAFIGHFSPHVADIFRVLLKWTSIKQSSQDFTNMVNYKVNRRLQEKTNDKRDVVSLLNGMSKQELFAECSTLLNAGNDTTHNSLTNALYLLGSNPDKLNMLREILDEIPPGDGDVYVYDQLKDIDYLRACIDETFRVRPAVGFGLPRIIPPEGAYINGRFYKGHLTVSTPIYTVNRDPNLFHEPEKFIPERWLEGSEEERNNLKTYCLPFLTGSRACIGRNLAYLEQSVVLASFVRNFDIQLMDKEPMRIIERFNANPEKLNVKLFRRVAKASI</sequence>
<dbReference type="InterPro" id="IPR001128">
    <property type="entry name" value="Cyt_P450"/>
</dbReference>
<dbReference type="GO" id="GO:0004497">
    <property type="term" value="F:monooxygenase activity"/>
    <property type="evidence" value="ECO:0007669"/>
    <property type="project" value="UniProtKB-KW"/>
</dbReference>
<keyword evidence="3 8" id="KW-0349">Heme</keyword>
<dbReference type="VEuPathDB" id="FungiDB:TRICI_003954"/>
<keyword evidence="6 8" id="KW-0408">Iron</keyword>
<name>A0A642V1K2_9ASCO</name>
<keyword evidence="4 8" id="KW-0479">Metal-binding</keyword>